<dbReference type="InterPro" id="IPR013221">
    <property type="entry name" value="Mur_ligase_cen"/>
</dbReference>
<evidence type="ECO:0000259" key="4">
    <source>
        <dbReference type="Pfam" id="PF02875"/>
    </source>
</evidence>
<dbReference type="EMBL" id="JAVKGR010000006">
    <property type="protein sequence ID" value="MDR8019297.1"/>
    <property type="molecule type" value="Genomic_DNA"/>
</dbReference>
<keyword evidence="7" id="KW-1185">Reference proteome</keyword>
<dbReference type="InterPro" id="IPR036615">
    <property type="entry name" value="Mur_ligase_C_dom_sf"/>
</dbReference>
<evidence type="ECO:0000313" key="7">
    <source>
        <dbReference type="Proteomes" id="UP001251870"/>
    </source>
</evidence>
<dbReference type="GO" id="GO:0047480">
    <property type="term" value="F:UDP-N-acetylmuramoyl-tripeptide-D-alanyl-D-alanine ligase activity"/>
    <property type="evidence" value="ECO:0007669"/>
    <property type="project" value="UniProtKB-EC"/>
</dbReference>
<feature type="domain" description="Mur ligase C-terminal" evidence="4">
    <location>
        <begin position="354"/>
        <end position="470"/>
    </location>
</feature>
<accession>A0ABU2DS20</accession>
<evidence type="ECO:0000256" key="3">
    <source>
        <dbReference type="ARBA" id="ARBA00022840"/>
    </source>
</evidence>
<dbReference type="PANTHER" id="PTHR43024:SF1">
    <property type="entry name" value="UDP-N-ACETYLMURAMOYL-TRIPEPTIDE--D-ALANYL-D-ALANINE LIGASE"/>
    <property type="match status" value="1"/>
</dbReference>
<feature type="domain" description="Mur ligase central" evidence="5">
    <location>
        <begin position="128"/>
        <end position="318"/>
    </location>
</feature>
<evidence type="ECO:0000313" key="6">
    <source>
        <dbReference type="EMBL" id="MDR8019297.1"/>
    </source>
</evidence>
<comment type="caution">
    <text evidence="6">The sequence shown here is derived from an EMBL/GenBank/DDBJ whole genome shotgun (WGS) entry which is preliminary data.</text>
</comment>
<dbReference type="EC" id="6.3.2.10" evidence="6"/>
<dbReference type="InterPro" id="IPR004101">
    <property type="entry name" value="Mur_ligase_C"/>
</dbReference>
<dbReference type="SUPFAM" id="SSF53623">
    <property type="entry name" value="MurD-like peptide ligases, catalytic domain"/>
    <property type="match status" value="1"/>
</dbReference>
<dbReference type="PANTHER" id="PTHR43024">
    <property type="entry name" value="UDP-N-ACETYLMURAMOYL-TRIPEPTIDE--D-ALANYL-D-ALANINE LIGASE"/>
    <property type="match status" value="1"/>
</dbReference>
<dbReference type="RefSeq" id="WP_310548286.1">
    <property type="nucleotide sequence ID" value="NZ_JAVKGR010000006.1"/>
</dbReference>
<dbReference type="Pfam" id="PF02875">
    <property type="entry name" value="Mur_ligase_C"/>
    <property type="match status" value="1"/>
</dbReference>
<organism evidence="6 7">
    <name type="scientific">Nesterenkonia aerolata</name>
    <dbReference type="NCBI Taxonomy" id="3074079"/>
    <lineage>
        <taxon>Bacteria</taxon>
        <taxon>Bacillati</taxon>
        <taxon>Actinomycetota</taxon>
        <taxon>Actinomycetes</taxon>
        <taxon>Micrococcales</taxon>
        <taxon>Micrococcaceae</taxon>
        <taxon>Nesterenkonia</taxon>
    </lineage>
</organism>
<dbReference type="InterPro" id="IPR036565">
    <property type="entry name" value="Mur-like_cat_sf"/>
</dbReference>
<keyword evidence="2" id="KW-0547">Nucleotide-binding</keyword>
<dbReference type="Gene3D" id="3.40.1190.10">
    <property type="entry name" value="Mur-like, catalytic domain"/>
    <property type="match status" value="1"/>
</dbReference>
<dbReference type="SUPFAM" id="SSF53244">
    <property type="entry name" value="MurD-like peptide ligases, peptide-binding domain"/>
    <property type="match status" value="1"/>
</dbReference>
<name>A0ABU2DS20_9MICC</name>
<evidence type="ECO:0000256" key="2">
    <source>
        <dbReference type="ARBA" id="ARBA00022741"/>
    </source>
</evidence>
<protein>
    <submittedName>
        <fullName evidence="6">UDP-N-acetylmuramoyl-tripeptide--D-alanyl-D-alanine ligase</fullName>
        <ecNumber evidence="6">6.3.2.10</ecNumber>
    </submittedName>
</protein>
<dbReference type="InterPro" id="IPR051046">
    <property type="entry name" value="MurCDEF_CellWall_CoF430Synth"/>
</dbReference>
<evidence type="ECO:0000256" key="1">
    <source>
        <dbReference type="ARBA" id="ARBA00022598"/>
    </source>
</evidence>
<keyword evidence="3" id="KW-0067">ATP-binding</keyword>
<reference evidence="6 7" key="1">
    <citation type="submission" date="2023-09" db="EMBL/GenBank/DDBJ databases">
        <title>Description of three actinobacteria isolated from air of manufacturing shop in a pharmaceutical factory.</title>
        <authorList>
            <person name="Zhang D.-F."/>
        </authorList>
    </citation>
    <scope>NUCLEOTIDE SEQUENCE [LARGE SCALE GENOMIC DNA]</scope>
    <source>
        <strain evidence="6 7">LY-0111</strain>
    </source>
</reference>
<gene>
    <name evidence="6" type="primary">murF</name>
    <name evidence="6" type="ORF">RIL96_06925</name>
</gene>
<sequence>MDVETLLAALPESVEVEFRGEASVEFGGMVAIPRSNERMGRFLVLVDQRWGRANIKRFVGEDLEAAERIARGVESGVHGFICTPEIAETQAEALAGQNLLIAENTLGLTLRIAEVIRDRRGEARITAVTGSAGKSTTKAMITHALKAVDPGWRVSSPPNPQNVAIHVAAHQARADRYDHSVLEVAGGTFTTLQRHDFVLAADVAVLTSISEAHLNYLKTLEGVAQQKKHIFDGLPGTGYGAAVITADAPHADMLIEYARAQGRTVTTYGEHGDADIRLISYDPSDGAVRAAVAGEPVDYRIGAEGRHMALNSLAVIAVLRAHGIAAWREGVASLESFSALWGRGMVSEVTLPGQRRVTVIDEAYNANPLSMVASLEALAARTPAGQGRRVAVLGDIRELGRGTNAIHRRMADDVDGLEIDLLHLFGRRMRHLAAGLGEREGVIHWSERAALTEHLLDELRDGDVVLVKGSQATGLHGLVSALLDAGQG</sequence>
<dbReference type="Pfam" id="PF08245">
    <property type="entry name" value="Mur_ligase_M"/>
    <property type="match status" value="1"/>
</dbReference>
<proteinExistence type="predicted"/>
<evidence type="ECO:0000259" key="5">
    <source>
        <dbReference type="Pfam" id="PF08245"/>
    </source>
</evidence>
<keyword evidence="1 6" id="KW-0436">Ligase</keyword>
<dbReference type="Proteomes" id="UP001251870">
    <property type="component" value="Unassembled WGS sequence"/>
</dbReference>
<dbReference type="Gene3D" id="3.90.190.20">
    <property type="entry name" value="Mur ligase, C-terminal domain"/>
    <property type="match status" value="1"/>
</dbReference>